<dbReference type="SUPFAM" id="SSF82784">
    <property type="entry name" value="OsmC-like"/>
    <property type="match status" value="1"/>
</dbReference>
<dbReference type="Proteomes" id="UP001500454">
    <property type="component" value="Unassembled WGS sequence"/>
</dbReference>
<reference evidence="3" key="1">
    <citation type="journal article" date="2019" name="Int. J. Syst. Evol. Microbiol.">
        <title>The Global Catalogue of Microorganisms (GCM) 10K type strain sequencing project: providing services to taxonomists for standard genome sequencing and annotation.</title>
        <authorList>
            <consortium name="The Broad Institute Genomics Platform"/>
            <consortium name="The Broad Institute Genome Sequencing Center for Infectious Disease"/>
            <person name="Wu L."/>
            <person name="Ma J."/>
        </authorList>
    </citation>
    <scope>NUCLEOTIDE SEQUENCE [LARGE SCALE GENOMIC DNA]</scope>
    <source>
        <strain evidence="3">JCM 17924</strain>
    </source>
</reference>
<evidence type="ECO:0000313" key="3">
    <source>
        <dbReference type="Proteomes" id="UP001500454"/>
    </source>
</evidence>
<dbReference type="EMBL" id="BAABHA010000001">
    <property type="protein sequence ID" value="GAA4371978.1"/>
    <property type="molecule type" value="Genomic_DNA"/>
</dbReference>
<feature type="region of interest" description="Disordered" evidence="1">
    <location>
        <begin position="1"/>
        <end position="21"/>
    </location>
</feature>
<evidence type="ECO:0000256" key="1">
    <source>
        <dbReference type="SAM" id="MobiDB-lite"/>
    </source>
</evidence>
<dbReference type="PANTHER" id="PTHR39624:SF2">
    <property type="entry name" value="OSMC-LIKE PROTEIN"/>
    <property type="match status" value="1"/>
</dbReference>
<dbReference type="InterPro" id="IPR036102">
    <property type="entry name" value="OsmC/Ohrsf"/>
</dbReference>
<comment type="caution">
    <text evidence="2">The sequence shown here is derived from an EMBL/GenBank/DDBJ whole genome shotgun (WGS) entry which is preliminary data.</text>
</comment>
<dbReference type="Gene3D" id="3.30.300.20">
    <property type="match status" value="1"/>
</dbReference>
<dbReference type="Pfam" id="PF02566">
    <property type="entry name" value="OsmC"/>
    <property type="match status" value="1"/>
</dbReference>
<sequence length="131" mass="14274">MPGFSGRIGPSGYRTELTSESGHHLVADEPLADGGQNLGPTPGELLAASLSACTCITLRMYADRKQWPLHSVEAVVRYEETPQHVVTRLTRTLHFGGELTEEQRQRLLKIAELCPIHKSLGASIAIDTELA</sequence>
<dbReference type="PANTHER" id="PTHR39624">
    <property type="entry name" value="PROTEIN INVOLVED IN RIMO-MEDIATED BETA-METHYLTHIOLATION OF RIBOSOMAL PROTEIN S12 YCAO"/>
    <property type="match status" value="1"/>
</dbReference>
<protein>
    <submittedName>
        <fullName evidence="2">OsmC family protein</fullName>
    </submittedName>
</protein>
<evidence type="ECO:0000313" key="2">
    <source>
        <dbReference type="EMBL" id="GAA4371978.1"/>
    </source>
</evidence>
<organism evidence="2 3">
    <name type="scientific">Hymenobacter koreensis</name>
    <dbReference type="NCBI Taxonomy" id="1084523"/>
    <lineage>
        <taxon>Bacteria</taxon>
        <taxon>Pseudomonadati</taxon>
        <taxon>Bacteroidota</taxon>
        <taxon>Cytophagia</taxon>
        <taxon>Cytophagales</taxon>
        <taxon>Hymenobacteraceae</taxon>
        <taxon>Hymenobacter</taxon>
    </lineage>
</organism>
<name>A0ABP8ITE8_9BACT</name>
<proteinExistence type="predicted"/>
<dbReference type="InterPro" id="IPR015946">
    <property type="entry name" value="KH_dom-like_a/b"/>
</dbReference>
<keyword evidence="3" id="KW-1185">Reference proteome</keyword>
<dbReference type="InterPro" id="IPR003718">
    <property type="entry name" value="OsmC/Ohr_fam"/>
</dbReference>
<gene>
    <name evidence="2" type="ORF">GCM10023186_00980</name>
</gene>
<dbReference type="RefSeq" id="WP_345220375.1">
    <property type="nucleotide sequence ID" value="NZ_BAABHA010000001.1"/>
</dbReference>
<accession>A0ABP8ITE8</accession>